<proteinExistence type="predicted"/>
<gene>
    <name evidence="1" type="ORF">TVAG_426160</name>
</gene>
<name>A2DYN3_TRIV3</name>
<organism evidence="1 2">
    <name type="scientific">Trichomonas vaginalis (strain ATCC PRA-98 / G3)</name>
    <dbReference type="NCBI Taxonomy" id="412133"/>
    <lineage>
        <taxon>Eukaryota</taxon>
        <taxon>Metamonada</taxon>
        <taxon>Parabasalia</taxon>
        <taxon>Trichomonadida</taxon>
        <taxon>Trichomonadidae</taxon>
        <taxon>Trichomonas</taxon>
    </lineage>
</organism>
<evidence type="ECO:0000313" key="2">
    <source>
        <dbReference type="Proteomes" id="UP000001542"/>
    </source>
</evidence>
<reference evidence="1" key="1">
    <citation type="submission" date="2006-10" db="EMBL/GenBank/DDBJ databases">
        <authorList>
            <person name="Amadeo P."/>
            <person name="Zhao Q."/>
            <person name="Wortman J."/>
            <person name="Fraser-Liggett C."/>
            <person name="Carlton J."/>
        </authorList>
    </citation>
    <scope>NUCLEOTIDE SEQUENCE</scope>
    <source>
        <strain evidence="1">G3</strain>
    </source>
</reference>
<dbReference type="VEuPathDB" id="TrichDB:TVAG_426160"/>
<evidence type="ECO:0000313" key="1">
    <source>
        <dbReference type="EMBL" id="EAY14423.1"/>
    </source>
</evidence>
<dbReference type="VEuPathDB" id="TrichDB:TVAGG3_0850800"/>
<dbReference type="RefSeq" id="XP_001326646.1">
    <property type="nucleotide sequence ID" value="XM_001326611.1"/>
</dbReference>
<dbReference type="InParanoid" id="A2DYN3"/>
<sequence>MAISDEADLYSMDVKFAGDPKLAKISFFNTLTAGKWVTIFFDLYFDSEYYDSGSNTFDVVISSTQNENDNVFTDNPQLLQTGIYKTYIFIPNTLTDETYYIIARGHYVDGSNEKVSNILSKRVTVKRSSMKNEINAELDQSKRVLSYDDRVVLKFTFDISIPYAKILVKVGDYTTEISDYNGVVDLLDGNEESRRIQISFDQSEIQHKLSFVLIDKETSNILNHTEITNLTIIPKFEIEDIQYDNPKYYQYSYLVQSQDVVSGKKLN</sequence>
<reference evidence="1" key="2">
    <citation type="journal article" date="2007" name="Science">
        <title>Draft genome sequence of the sexually transmitted pathogen Trichomonas vaginalis.</title>
        <authorList>
            <person name="Carlton J.M."/>
            <person name="Hirt R.P."/>
            <person name="Silva J.C."/>
            <person name="Delcher A.L."/>
            <person name="Schatz M."/>
            <person name="Zhao Q."/>
            <person name="Wortman J.R."/>
            <person name="Bidwell S.L."/>
            <person name="Alsmark U.C.M."/>
            <person name="Besteiro S."/>
            <person name="Sicheritz-Ponten T."/>
            <person name="Noel C.J."/>
            <person name="Dacks J.B."/>
            <person name="Foster P.G."/>
            <person name="Simillion C."/>
            <person name="Van de Peer Y."/>
            <person name="Miranda-Saavedra D."/>
            <person name="Barton G.J."/>
            <person name="Westrop G.D."/>
            <person name="Mueller S."/>
            <person name="Dessi D."/>
            <person name="Fiori P.L."/>
            <person name="Ren Q."/>
            <person name="Paulsen I."/>
            <person name="Zhang H."/>
            <person name="Bastida-Corcuera F.D."/>
            <person name="Simoes-Barbosa A."/>
            <person name="Brown M.T."/>
            <person name="Hayes R.D."/>
            <person name="Mukherjee M."/>
            <person name="Okumura C.Y."/>
            <person name="Schneider R."/>
            <person name="Smith A.J."/>
            <person name="Vanacova S."/>
            <person name="Villalvazo M."/>
            <person name="Haas B.J."/>
            <person name="Pertea M."/>
            <person name="Feldblyum T.V."/>
            <person name="Utterback T.R."/>
            <person name="Shu C.L."/>
            <person name="Osoegawa K."/>
            <person name="de Jong P.J."/>
            <person name="Hrdy I."/>
            <person name="Horvathova L."/>
            <person name="Zubacova Z."/>
            <person name="Dolezal P."/>
            <person name="Malik S.B."/>
            <person name="Logsdon J.M. Jr."/>
            <person name="Henze K."/>
            <person name="Gupta A."/>
            <person name="Wang C.C."/>
            <person name="Dunne R.L."/>
            <person name="Upcroft J.A."/>
            <person name="Upcroft P."/>
            <person name="White O."/>
            <person name="Salzberg S.L."/>
            <person name="Tang P."/>
            <person name="Chiu C.-H."/>
            <person name="Lee Y.-S."/>
            <person name="Embley T.M."/>
            <person name="Coombs G.H."/>
            <person name="Mottram J.C."/>
            <person name="Tachezy J."/>
            <person name="Fraser-Liggett C.M."/>
            <person name="Johnson P.J."/>
        </authorList>
    </citation>
    <scope>NUCLEOTIDE SEQUENCE [LARGE SCALE GENOMIC DNA]</scope>
    <source>
        <strain evidence="1">G3</strain>
    </source>
</reference>
<keyword evidence="2" id="KW-1185">Reference proteome</keyword>
<dbReference type="Proteomes" id="UP000001542">
    <property type="component" value="Unassembled WGS sequence"/>
</dbReference>
<dbReference type="KEGG" id="tva:4772414"/>
<protein>
    <submittedName>
        <fullName evidence="1">Uncharacterized protein</fullName>
    </submittedName>
</protein>
<dbReference type="EMBL" id="DS113270">
    <property type="protein sequence ID" value="EAY14423.1"/>
    <property type="molecule type" value="Genomic_DNA"/>
</dbReference>
<accession>A2DYN3</accession>
<dbReference type="AlphaFoldDB" id="A2DYN3"/>